<evidence type="ECO:0000313" key="2">
    <source>
        <dbReference type="EMBL" id="KAF2163765.1"/>
    </source>
</evidence>
<dbReference type="InterPro" id="IPR029063">
    <property type="entry name" value="SAM-dependent_MTases_sf"/>
</dbReference>
<dbReference type="Gene3D" id="3.40.50.150">
    <property type="entry name" value="Vaccinia Virus protein VP39"/>
    <property type="match status" value="1"/>
</dbReference>
<dbReference type="PANTHER" id="PTHR14614">
    <property type="entry name" value="HEPATOCELLULAR CARCINOMA-ASSOCIATED ANTIGEN"/>
    <property type="match status" value="1"/>
</dbReference>
<dbReference type="InterPro" id="IPR019410">
    <property type="entry name" value="Methyltransf_16"/>
</dbReference>
<sequence>MDKPAALTAEDLGLSGLREEEEILDVLDLPQLHLRPSAHALLATLADLSSEPPSWDTTRSGTPRSPLSGTSTPYRRKRKVIRNEGVPRYLTKIVSSPLAWIEDDDQKEQIWEAASQRLSERSGRSAMGAISRTFVIEMRSASRNPSSSADVLLNPDPENNLELTLHEPALTSDNLGLKTWASSYLLAKRIAAMPSIPQKATILELGAGTGLVGLAAAAAFQTHVILTDLPAIVPNLERNARANAAVLSAYDAKTDVAVLDWTDPSAFHIEGVHHGGAHSFPLILAADPIYSADHPGLLVHAVEHHLSKESTARVVVEMPLRDAYNAEREDFRTRMGDIGLSVLKEGEETGLDDWSSGNDDELMEVRCWWSIWGWR</sequence>
<dbReference type="GeneID" id="54571064"/>
<dbReference type="OrthoDB" id="2671at2759"/>
<dbReference type="PANTHER" id="PTHR14614:SF156">
    <property type="entry name" value="PROTEIN-LYSINE N-METHYLTRANSFERASE EFM2"/>
    <property type="match status" value="1"/>
</dbReference>
<organism evidence="2 3">
    <name type="scientific">Zasmidium cellare ATCC 36951</name>
    <dbReference type="NCBI Taxonomy" id="1080233"/>
    <lineage>
        <taxon>Eukaryota</taxon>
        <taxon>Fungi</taxon>
        <taxon>Dikarya</taxon>
        <taxon>Ascomycota</taxon>
        <taxon>Pezizomycotina</taxon>
        <taxon>Dothideomycetes</taxon>
        <taxon>Dothideomycetidae</taxon>
        <taxon>Mycosphaerellales</taxon>
        <taxon>Mycosphaerellaceae</taxon>
        <taxon>Zasmidium</taxon>
    </lineage>
</organism>
<dbReference type="GO" id="GO:0005829">
    <property type="term" value="C:cytosol"/>
    <property type="evidence" value="ECO:0007669"/>
    <property type="project" value="TreeGrafter"/>
</dbReference>
<dbReference type="EMBL" id="ML993607">
    <property type="protein sequence ID" value="KAF2163765.1"/>
    <property type="molecule type" value="Genomic_DNA"/>
</dbReference>
<feature type="region of interest" description="Disordered" evidence="1">
    <location>
        <begin position="50"/>
        <end position="74"/>
    </location>
</feature>
<dbReference type="RefSeq" id="XP_033664654.1">
    <property type="nucleotide sequence ID" value="XM_033817792.1"/>
</dbReference>
<dbReference type="GO" id="GO:0008757">
    <property type="term" value="F:S-adenosylmethionine-dependent methyltransferase activity"/>
    <property type="evidence" value="ECO:0007669"/>
    <property type="project" value="UniProtKB-ARBA"/>
</dbReference>
<dbReference type="SUPFAM" id="SSF53335">
    <property type="entry name" value="S-adenosyl-L-methionine-dependent methyltransferases"/>
    <property type="match status" value="1"/>
</dbReference>
<reference evidence="2" key="1">
    <citation type="journal article" date="2020" name="Stud. Mycol.">
        <title>101 Dothideomycetes genomes: a test case for predicting lifestyles and emergence of pathogens.</title>
        <authorList>
            <person name="Haridas S."/>
            <person name="Albert R."/>
            <person name="Binder M."/>
            <person name="Bloem J."/>
            <person name="Labutti K."/>
            <person name="Salamov A."/>
            <person name="Andreopoulos B."/>
            <person name="Baker S."/>
            <person name="Barry K."/>
            <person name="Bills G."/>
            <person name="Bluhm B."/>
            <person name="Cannon C."/>
            <person name="Castanera R."/>
            <person name="Culley D."/>
            <person name="Daum C."/>
            <person name="Ezra D."/>
            <person name="Gonzalez J."/>
            <person name="Henrissat B."/>
            <person name="Kuo A."/>
            <person name="Liang C."/>
            <person name="Lipzen A."/>
            <person name="Lutzoni F."/>
            <person name="Magnuson J."/>
            <person name="Mondo S."/>
            <person name="Nolan M."/>
            <person name="Ohm R."/>
            <person name="Pangilinan J."/>
            <person name="Park H.-J."/>
            <person name="Ramirez L."/>
            <person name="Alfaro M."/>
            <person name="Sun H."/>
            <person name="Tritt A."/>
            <person name="Yoshinaga Y."/>
            <person name="Zwiers L.-H."/>
            <person name="Turgeon B."/>
            <person name="Goodwin S."/>
            <person name="Spatafora J."/>
            <person name="Crous P."/>
            <person name="Grigoriev I."/>
        </authorList>
    </citation>
    <scope>NUCLEOTIDE SEQUENCE</scope>
    <source>
        <strain evidence="2">ATCC 36951</strain>
    </source>
</reference>
<name>A0A6A6C9R3_ZASCE</name>
<dbReference type="Pfam" id="PF10294">
    <property type="entry name" value="Methyltransf_16"/>
    <property type="match status" value="1"/>
</dbReference>
<protein>
    <submittedName>
        <fullName evidence="2">Uncharacterized protein</fullName>
    </submittedName>
</protein>
<dbReference type="AlphaFoldDB" id="A0A6A6C9R3"/>
<accession>A0A6A6C9R3</accession>
<feature type="compositionally biased region" description="Polar residues" evidence="1">
    <location>
        <begin position="51"/>
        <end position="73"/>
    </location>
</feature>
<keyword evidence="3" id="KW-1185">Reference proteome</keyword>
<evidence type="ECO:0000256" key="1">
    <source>
        <dbReference type="SAM" id="MobiDB-lite"/>
    </source>
</evidence>
<gene>
    <name evidence="2" type="ORF">M409DRAFT_68338</name>
</gene>
<dbReference type="Proteomes" id="UP000799537">
    <property type="component" value="Unassembled WGS sequence"/>
</dbReference>
<proteinExistence type="predicted"/>
<evidence type="ECO:0000313" key="3">
    <source>
        <dbReference type="Proteomes" id="UP000799537"/>
    </source>
</evidence>